<organism evidence="1 2">
    <name type="scientific">Sediminicola arcticus</name>
    <dbReference type="NCBI Taxonomy" id="1574308"/>
    <lineage>
        <taxon>Bacteria</taxon>
        <taxon>Pseudomonadati</taxon>
        <taxon>Bacteroidota</taxon>
        <taxon>Flavobacteriia</taxon>
        <taxon>Flavobacteriales</taxon>
        <taxon>Flavobacteriaceae</taxon>
        <taxon>Sediminicola</taxon>
    </lineage>
</organism>
<comment type="caution">
    <text evidence="1">The sequence shown here is derived from an EMBL/GenBank/DDBJ whole genome shotgun (WGS) entry which is preliminary data.</text>
</comment>
<sequence length="182" mass="21325">MAHKLLTYKKLEMKMKGLKKGLLLLLLPLCAFTAGHKFYLSVTNVQYSEKDEAVQITSRIFIDDFEDVLEERYGVHPNLATPLETETADTYIEKYIRSKIFIRIDGKLMEYKFLGKKYDNDIMIIYLEVPKIKLSKIKTIELENEVLTDIYEEQQNVLHFKMNGKKKSFVLMKDSDKGMLKL</sequence>
<evidence type="ECO:0000313" key="2">
    <source>
        <dbReference type="Proteomes" id="UP001549799"/>
    </source>
</evidence>
<dbReference type="Pfam" id="PF20420">
    <property type="entry name" value="DUF6702"/>
    <property type="match status" value="1"/>
</dbReference>
<dbReference type="Proteomes" id="UP001549799">
    <property type="component" value="Unassembled WGS sequence"/>
</dbReference>
<protein>
    <submittedName>
        <fullName evidence="1">DUF6702 family protein</fullName>
    </submittedName>
</protein>
<accession>A0ABV2SXT0</accession>
<dbReference type="EMBL" id="JBEXAE010000009">
    <property type="protein sequence ID" value="MET6991954.1"/>
    <property type="molecule type" value="Genomic_DNA"/>
</dbReference>
<gene>
    <name evidence="1" type="ORF">ABXZ36_15005</name>
</gene>
<reference evidence="1 2" key="1">
    <citation type="submission" date="2024-07" db="EMBL/GenBank/DDBJ databases">
        <title>The genome sequence of type strain Sediminicola arcticus GDMCC 1.2805.</title>
        <authorList>
            <person name="Liu Y."/>
        </authorList>
    </citation>
    <scope>NUCLEOTIDE SEQUENCE [LARGE SCALE GENOMIC DNA]</scope>
    <source>
        <strain evidence="1 2">GDMCC 1.2805</strain>
    </source>
</reference>
<name>A0ABV2SXT0_9FLAO</name>
<evidence type="ECO:0000313" key="1">
    <source>
        <dbReference type="EMBL" id="MET6991954.1"/>
    </source>
</evidence>
<dbReference type="RefSeq" id="WP_354616495.1">
    <property type="nucleotide sequence ID" value="NZ_JBEXAE010000009.1"/>
</dbReference>
<proteinExistence type="predicted"/>
<dbReference type="InterPro" id="IPR046525">
    <property type="entry name" value="DUF6702"/>
</dbReference>
<keyword evidence="2" id="KW-1185">Reference proteome</keyword>